<feature type="transmembrane region" description="Helical" evidence="3">
    <location>
        <begin position="278"/>
        <end position="299"/>
    </location>
</feature>
<dbReference type="PANTHER" id="PTHR10796">
    <property type="entry name" value="PATCHED-RELATED"/>
    <property type="match status" value="1"/>
</dbReference>
<feature type="transmembrane region" description="Helical" evidence="3">
    <location>
        <begin position="795"/>
        <end position="818"/>
    </location>
</feature>
<organism evidence="5 6">
    <name type="scientific">Patella caerulea</name>
    <name type="common">Rayed Mediterranean limpet</name>
    <dbReference type="NCBI Taxonomy" id="87958"/>
    <lineage>
        <taxon>Eukaryota</taxon>
        <taxon>Metazoa</taxon>
        <taxon>Spiralia</taxon>
        <taxon>Lophotrochozoa</taxon>
        <taxon>Mollusca</taxon>
        <taxon>Gastropoda</taxon>
        <taxon>Patellogastropoda</taxon>
        <taxon>Patelloidea</taxon>
        <taxon>Patellidae</taxon>
        <taxon>Patella</taxon>
    </lineage>
</organism>
<feature type="transmembrane region" description="Helical" evidence="3">
    <location>
        <begin position="380"/>
        <end position="409"/>
    </location>
</feature>
<name>A0AAN8PQM2_PATCE</name>
<dbReference type="Proteomes" id="UP001347796">
    <property type="component" value="Unassembled WGS sequence"/>
</dbReference>
<dbReference type="PANTHER" id="PTHR10796:SF130">
    <property type="entry name" value="PATCHED DOMAIN-CONTAINING PROTEIN 3-LIKE PROTEIN"/>
    <property type="match status" value="1"/>
</dbReference>
<feature type="transmembrane region" description="Helical" evidence="3">
    <location>
        <begin position="456"/>
        <end position="478"/>
    </location>
</feature>
<dbReference type="AlphaFoldDB" id="A0AAN8PQM2"/>
<dbReference type="GO" id="GO:0016020">
    <property type="term" value="C:membrane"/>
    <property type="evidence" value="ECO:0007669"/>
    <property type="project" value="TreeGrafter"/>
</dbReference>
<feature type="transmembrane region" description="Helical" evidence="3">
    <location>
        <begin position="311"/>
        <end position="332"/>
    </location>
</feature>
<accession>A0AAN8PQM2</accession>
<dbReference type="InterPro" id="IPR053958">
    <property type="entry name" value="HMGCR/SNAP/NPC1-like_SSD"/>
</dbReference>
<keyword evidence="3" id="KW-1133">Transmembrane helix</keyword>
<dbReference type="InterPro" id="IPR051697">
    <property type="entry name" value="Patched_domain-protein"/>
</dbReference>
<feature type="domain" description="SSD" evidence="4">
    <location>
        <begin position="701"/>
        <end position="817"/>
    </location>
</feature>
<dbReference type="Gene3D" id="1.20.1640.10">
    <property type="entry name" value="Multidrug efflux transporter AcrB transmembrane domain"/>
    <property type="match status" value="2"/>
</dbReference>
<sequence>MSCLKKISNKIIWALETVFFRIGLFIGYHPWVTIFFSVAICGCCGIGMKTFKETDAQEKLWVPQDSRVQNELKWVTKHFPTQTRYVSVVVTYPDVLMPSVLNALLDLNKEFTSYTGGGKSYTSLCYKLGRSCRVTGLLELWSYDESSIRFLTRNQILTTVNTTNKSPVFGTDLDVKNYLGGFIRRNGNGMIIGAEATQMLWLLKPSVAAKEWEAKVIERALQGHKDLKNVYVYASRSFQDEGYGAINSDIKLLSAGFSIVFVFVMISLGNFNMVEQRIIVSLLGLGSVGLAILFAYGIATFLDVIYGPIQSIMPFLLLGIGVDDMFVIVEAWRNLSPTEVKLPLPERIGTVLKHAGVSVTVTSITDVVAFGIGASTVIPALSAFCIYAALGIFALYILQSTFFVACLAIDERRRQAHRNACICCYKHKNYKPNSCSQKAFLPVFFEKYFGPFLMKFPVKIIVMLIVTVLVGVNLWRFILLKQDFNLTNYIPSDSYAYDYAKAKERYFVNEGTDTAVYCGDINYFDHIRKLDVVHRLIESDTYIQDGTLISWFKSFQQYQATTGVPTSTEAEFNSAVFQFIQTAGQNLKTFIKFNSTREPVRITSSYFTMKHTLQLDSAGEIDAMQSLRSIIDNGMFPLYNISDQPTYKCFPYSRNYLTYETNKVLLNELYRNLGLAGACVLVVTLILIANLWTSLLVFSCVVFTLICVAGTLELWGVTIDTASSVLMILSVGLAVDYSAHVGHTFMTLSGNRQERSLKTLKNIGPAVFNGGFSTFLAFVLLSTSTSYGFTLFFRVFVSVVVFGLFHGLCYLPVVLSWVGPAPYDSALLTTKSEDVEISSSSKAVSNGNSQRKSQVSPIEDVDISNNGDTPKTAPPEQGN</sequence>
<dbReference type="InterPro" id="IPR000731">
    <property type="entry name" value="SSD"/>
</dbReference>
<feature type="compositionally biased region" description="Low complexity" evidence="2">
    <location>
        <begin position="839"/>
        <end position="849"/>
    </location>
</feature>
<feature type="transmembrane region" description="Helical" evidence="3">
    <location>
        <begin position="722"/>
        <end position="745"/>
    </location>
</feature>
<evidence type="ECO:0000256" key="3">
    <source>
        <dbReference type="SAM" id="Phobius"/>
    </source>
</evidence>
<feature type="transmembrane region" description="Helical" evidence="3">
    <location>
        <begin position="12"/>
        <end position="31"/>
    </location>
</feature>
<evidence type="ECO:0000313" key="6">
    <source>
        <dbReference type="Proteomes" id="UP001347796"/>
    </source>
</evidence>
<dbReference type="PROSITE" id="PS50156">
    <property type="entry name" value="SSD"/>
    <property type="match status" value="2"/>
</dbReference>
<comment type="similarity">
    <text evidence="1">Belongs to the patched family.</text>
</comment>
<protein>
    <recommendedName>
        <fullName evidence="4">SSD domain-containing protein</fullName>
    </recommendedName>
</protein>
<dbReference type="SUPFAM" id="SSF82866">
    <property type="entry name" value="Multidrug efflux transporter AcrB transmembrane domain"/>
    <property type="match status" value="2"/>
</dbReference>
<feature type="domain" description="SSD" evidence="4">
    <location>
        <begin position="249"/>
        <end position="409"/>
    </location>
</feature>
<keyword evidence="3" id="KW-0472">Membrane</keyword>
<proteinExistence type="inferred from homology"/>
<keyword evidence="3" id="KW-0812">Transmembrane</keyword>
<feature type="transmembrane region" description="Helical" evidence="3">
    <location>
        <begin position="252"/>
        <end position="271"/>
    </location>
</feature>
<feature type="transmembrane region" description="Helical" evidence="3">
    <location>
        <begin position="766"/>
        <end position="789"/>
    </location>
</feature>
<evidence type="ECO:0000259" key="4">
    <source>
        <dbReference type="PROSITE" id="PS50156"/>
    </source>
</evidence>
<dbReference type="Pfam" id="PF12349">
    <property type="entry name" value="Sterol-sensing"/>
    <property type="match status" value="1"/>
</dbReference>
<keyword evidence="6" id="KW-1185">Reference proteome</keyword>
<comment type="caution">
    <text evidence="5">The sequence shown here is derived from an EMBL/GenBank/DDBJ whole genome shotgun (WGS) entry which is preliminary data.</text>
</comment>
<dbReference type="EMBL" id="JAZGQO010000008">
    <property type="protein sequence ID" value="KAK6180268.1"/>
    <property type="molecule type" value="Genomic_DNA"/>
</dbReference>
<reference evidence="5 6" key="1">
    <citation type="submission" date="2024-01" db="EMBL/GenBank/DDBJ databases">
        <title>The genome of the rayed Mediterranean limpet Patella caerulea (Linnaeus, 1758).</title>
        <authorList>
            <person name="Anh-Thu Weber A."/>
            <person name="Halstead-Nussloch G."/>
        </authorList>
    </citation>
    <scope>NUCLEOTIDE SEQUENCE [LARGE SCALE GENOMIC DNA]</scope>
    <source>
        <strain evidence="5">AATW-2023a</strain>
        <tissue evidence="5">Whole specimen</tissue>
    </source>
</reference>
<feature type="region of interest" description="Disordered" evidence="2">
    <location>
        <begin position="839"/>
        <end position="879"/>
    </location>
</feature>
<feature type="transmembrane region" description="Helical" evidence="3">
    <location>
        <begin position="669"/>
        <end position="688"/>
    </location>
</feature>
<evidence type="ECO:0000256" key="1">
    <source>
        <dbReference type="ARBA" id="ARBA00005585"/>
    </source>
</evidence>
<evidence type="ECO:0000313" key="5">
    <source>
        <dbReference type="EMBL" id="KAK6180268.1"/>
    </source>
</evidence>
<evidence type="ECO:0000256" key="2">
    <source>
        <dbReference type="SAM" id="MobiDB-lite"/>
    </source>
</evidence>
<feature type="transmembrane region" description="Helical" evidence="3">
    <location>
        <begin position="695"/>
        <end position="716"/>
    </location>
</feature>
<gene>
    <name evidence="5" type="ORF">SNE40_012455</name>
</gene>